<reference evidence="3" key="1">
    <citation type="submission" date="2023-07" db="EMBL/GenBank/DDBJ databases">
        <title>30 novel species of actinomycetes from the DSMZ collection.</title>
        <authorList>
            <person name="Nouioui I."/>
        </authorList>
    </citation>
    <scope>NUCLEOTIDE SEQUENCE [LARGE SCALE GENOMIC DNA]</scope>
    <source>
        <strain evidence="3">DSM 41699</strain>
    </source>
</reference>
<organism evidence="2 3">
    <name type="scientific">Streptomyces gibsoniae</name>
    <dbReference type="NCBI Taxonomy" id="3075529"/>
    <lineage>
        <taxon>Bacteria</taxon>
        <taxon>Bacillati</taxon>
        <taxon>Actinomycetota</taxon>
        <taxon>Actinomycetes</taxon>
        <taxon>Kitasatosporales</taxon>
        <taxon>Streptomycetaceae</taxon>
        <taxon>Streptomyces</taxon>
    </lineage>
</organism>
<protein>
    <submittedName>
        <fullName evidence="2">Uncharacterized protein</fullName>
    </submittedName>
</protein>
<sequence>MAQLFRSERTFQVWHYTAAHRDRLLLRATRDQADQRRVDLYVEGVRGVLLESLYRGIVIREGTPEEMREVESVYGIPVTSRPVRLHVIGEGRMRGFIVGGPLQRHEDEGDFKDPSHFGPIPGTP</sequence>
<name>A0ABU2TY89_9ACTN</name>
<accession>A0ABU2TY89</accession>
<dbReference type="RefSeq" id="WP_311697417.1">
    <property type="nucleotide sequence ID" value="NZ_JAVREY010000030.1"/>
</dbReference>
<gene>
    <name evidence="2" type="ORF">RM764_23590</name>
</gene>
<dbReference type="Proteomes" id="UP001183809">
    <property type="component" value="Unassembled WGS sequence"/>
</dbReference>
<proteinExistence type="predicted"/>
<feature type="compositionally biased region" description="Basic and acidic residues" evidence="1">
    <location>
        <begin position="103"/>
        <end position="115"/>
    </location>
</feature>
<evidence type="ECO:0000313" key="2">
    <source>
        <dbReference type="EMBL" id="MDT0465953.1"/>
    </source>
</evidence>
<feature type="region of interest" description="Disordered" evidence="1">
    <location>
        <begin position="99"/>
        <end position="124"/>
    </location>
</feature>
<comment type="caution">
    <text evidence="2">The sequence shown here is derived from an EMBL/GenBank/DDBJ whole genome shotgun (WGS) entry which is preliminary data.</text>
</comment>
<dbReference type="EMBL" id="JAVREY010000030">
    <property type="protein sequence ID" value="MDT0465953.1"/>
    <property type="molecule type" value="Genomic_DNA"/>
</dbReference>
<keyword evidence="3" id="KW-1185">Reference proteome</keyword>
<evidence type="ECO:0000256" key="1">
    <source>
        <dbReference type="SAM" id="MobiDB-lite"/>
    </source>
</evidence>
<evidence type="ECO:0000313" key="3">
    <source>
        <dbReference type="Proteomes" id="UP001183809"/>
    </source>
</evidence>